<dbReference type="PROSITE" id="PS51748">
    <property type="entry name" value="HEXOKINASE_2"/>
    <property type="match status" value="1"/>
</dbReference>
<comment type="similarity">
    <text evidence="3">Belongs to the hexokinase family.</text>
</comment>
<dbReference type="PANTHER" id="PTHR19443:SF16">
    <property type="entry name" value="HEXOKINASE TYPE 1-RELATED"/>
    <property type="match status" value="1"/>
</dbReference>
<feature type="domain" description="Hexokinase N-terminal" evidence="10">
    <location>
        <begin position="24"/>
        <end position="192"/>
    </location>
</feature>
<comment type="caution">
    <text evidence="12">The sequence shown here is derived from an EMBL/GenBank/DDBJ whole genome shotgun (WGS) entry which is preliminary data.</text>
</comment>
<evidence type="ECO:0000256" key="5">
    <source>
        <dbReference type="ARBA" id="ARBA00022741"/>
    </source>
</evidence>
<evidence type="ECO:0000259" key="11">
    <source>
        <dbReference type="Pfam" id="PF03727"/>
    </source>
</evidence>
<keyword evidence="5" id="KW-0547">Nucleotide-binding</keyword>
<evidence type="ECO:0008006" key="13">
    <source>
        <dbReference type="Google" id="ProtNLM"/>
    </source>
</evidence>
<evidence type="ECO:0000313" key="12">
    <source>
        <dbReference type="EMBL" id="EMB33772.1"/>
    </source>
</evidence>
<dbReference type="GO" id="GO:0004340">
    <property type="term" value="F:glucokinase activity"/>
    <property type="evidence" value="ECO:0007669"/>
    <property type="project" value="TreeGrafter"/>
</dbReference>
<dbReference type="GO" id="GO:0008865">
    <property type="term" value="F:fructokinase activity"/>
    <property type="evidence" value="ECO:0007669"/>
    <property type="project" value="TreeGrafter"/>
</dbReference>
<dbReference type="CDD" id="cd24000">
    <property type="entry name" value="ASKHA_NBD_HK"/>
    <property type="match status" value="1"/>
</dbReference>
<dbReference type="Pfam" id="PF00349">
    <property type="entry name" value="Hexokinase_1"/>
    <property type="match status" value="1"/>
</dbReference>
<evidence type="ECO:0000256" key="9">
    <source>
        <dbReference type="ARBA" id="ARBA00047905"/>
    </source>
</evidence>
<dbReference type="GO" id="GO:0005536">
    <property type="term" value="F:D-glucose binding"/>
    <property type="evidence" value="ECO:0007669"/>
    <property type="project" value="InterPro"/>
</dbReference>
<dbReference type="GO" id="GO:0006096">
    <property type="term" value="P:glycolytic process"/>
    <property type="evidence" value="ECO:0007669"/>
    <property type="project" value="UniProtKB-UniPathway"/>
</dbReference>
<dbReference type="PATRIC" id="fig|999432.5.peg.1201"/>
<dbReference type="RefSeq" id="WP_002684146.1">
    <property type="nucleotide sequence ID" value="NZ_CM001795.1"/>
</dbReference>
<keyword evidence="8" id="KW-0324">Glycolysis</keyword>
<evidence type="ECO:0000256" key="2">
    <source>
        <dbReference type="ARBA" id="ARBA00005007"/>
    </source>
</evidence>
<accession>A0A0E2E4W9</accession>
<sequence length="437" mass="49016">MKEIDDFFERNNFDYKIDIEYAASILLEDMKKGLESEVESVSSMDMIPLWKNLPTDIPKDKKVIIIDAGGTNFRAGIVYFDKKGVPEILSFFKHPMPALDREMTNEEFFDSIAEYLEPLKDESDMISFCFSYAIKIFPDGGGQAIKLSKEIKLPYIGDCKINEGLFQALSRKGWKKIKKIIMVNDTSAVLQSGIFSETDDQSFDSHIGFVLGTGLNSAYIEYGKIGKLKSTEFYDKPQIIVCESGKSNKIPQSKFDKVLSENSNLKNEYFLERMCSGRYLGELCSIALRAGSAEGIFSPRVNKMLLNSCDFSTEEISLFLKEQNHDKNIFSGIIEAHSVSEDYVKIYSICKCFFERAGRLSAAVIAAACIKTGKGKSPDKPICISADGSMFLKGFLIKERIFKSLHTCLTEKRGIYFVLKTNDEAVTLGTALAAFLN</sequence>
<dbReference type="GO" id="GO:0005524">
    <property type="term" value="F:ATP binding"/>
    <property type="evidence" value="ECO:0007669"/>
    <property type="project" value="UniProtKB-KW"/>
</dbReference>
<comment type="pathway">
    <text evidence="2">Carbohydrate metabolism.</text>
</comment>
<name>A0A0E2E4W9_TREDN</name>
<dbReference type="Gene3D" id="3.40.367.20">
    <property type="match status" value="1"/>
</dbReference>
<dbReference type="Pfam" id="PF03727">
    <property type="entry name" value="Hexokinase_2"/>
    <property type="match status" value="1"/>
</dbReference>
<keyword evidence="6" id="KW-0418">Kinase</keyword>
<dbReference type="PANTHER" id="PTHR19443">
    <property type="entry name" value="HEXOKINASE"/>
    <property type="match status" value="1"/>
</dbReference>
<feature type="domain" description="Hexokinase C-terminal" evidence="11">
    <location>
        <begin position="207"/>
        <end position="435"/>
    </location>
</feature>
<gene>
    <name evidence="12" type="ORF">HMPREF9726_01152</name>
</gene>
<dbReference type="GO" id="GO:0001678">
    <property type="term" value="P:intracellular glucose homeostasis"/>
    <property type="evidence" value="ECO:0007669"/>
    <property type="project" value="InterPro"/>
</dbReference>
<protein>
    <recommendedName>
        <fullName evidence="13">Hexokinase</fullName>
    </recommendedName>
</protein>
<dbReference type="Gene3D" id="3.30.420.40">
    <property type="match status" value="1"/>
</dbReference>
<proteinExistence type="inferred from homology"/>
<organism evidence="12">
    <name type="scientific">Treponema denticola H-22</name>
    <dbReference type="NCBI Taxonomy" id="999432"/>
    <lineage>
        <taxon>Bacteria</taxon>
        <taxon>Pseudomonadati</taxon>
        <taxon>Spirochaetota</taxon>
        <taxon>Spirochaetia</taxon>
        <taxon>Spirochaetales</taxon>
        <taxon>Treponemataceae</taxon>
        <taxon>Treponema</taxon>
    </lineage>
</organism>
<evidence type="ECO:0000256" key="7">
    <source>
        <dbReference type="ARBA" id="ARBA00022840"/>
    </source>
</evidence>
<evidence type="ECO:0000256" key="4">
    <source>
        <dbReference type="ARBA" id="ARBA00022679"/>
    </source>
</evidence>
<dbReference type="EMBL" id="AGDV01000010">
    <property type="protein sequence ID" value="EMB33772.1"/>
    <property type="molecule type" value="Genomic_DNA"/>
</dbReference>
<evidence type="ECO:0000256" key="3">
    <source>
        <dbReference type="ARBA" id="ARBA00009225"/>
    </source>
</evidence>
<dbReference type="HOGENOM" id="CLU_014393_5_3_12"/>
<dbReference type="UniPathway" id="UPA00109">
    <property type="reaction ID" value="UER00180"/>
</dbReference>
<evidence type="ECO:0000259" key="10">
    <source>
        <dbReference type="Pfam" id="PF00349"/>
    </source>
</evidence>
<evidence type="ECO:0000256" key="8">
    <source>
        <dbReference type="ARBA" id="ARBA00023152"/>
    </source>
</evidence>
<dbReference type="InterPro" id="IPR022672">
    <property type="entry name" value="Hexokinase_N"/>
</dbReference>
<evidence type="ECO:0000256" key="1">
    <source>
        <dbReference type="ARBA" id="ARBA00004921"/>
    </source>
</evidence>
<dbReference type="GO" id="GO:0006006">
    <property type="term" value="P:glucose metabolic process"/>
    <property type="evidence" value="ECO:0007669"/>
    <property type="project" value="TreeGrafter"/>
</dbReference>
<comment type="catalytic activity">
    <reaction evidence="9">
        <text>D-fructose + ATP = D-fructose 6-phosphate + ADP + H(+)</text>
        <dbReference type="Rhea" id="RHEA:16125"/>
        <dbReference type="ChEBI" id="CHEBI:15378"/>
        <dbReference type="ChEBI" id="CHEBI:30616"/>
        <dbReference type="ChEBI" id="CHEBI:37721"/>
        <dbReference type="ChEBI" id="CHEBI:61527"/>
        <dbReference type="ChEBI" id="CHEBI:456216"/>
        <dbReference type="EC" id="2.7.1.1"/>
    </reaction>
    <physiologicalReaction direction="left-to-right" evidence="9">
        <dbReference type="Rhea" id="RHEA:16126"/>
    </physiologicalReaction>
</comment>
<reference evidence="12" key="1">
    <citation type="submission" date="2012-01" db="EMBL/GenBank/DDBJ databases">
        <title>The Genome Sequence of Treponema denticola H-22.</title>
        <authorList>
            <consortium name="The Broad Institute Genome Sequencing Platform"/>
            <person name="Earl A."/>
            <person name="Ward D."/>
            <person name="Feldgarden M."/>
            <person name="Gevers D."/>
            <person name="Blanton J.M."/>
            <person name="Fenno C.J."/>
            <person name="Baranova O.V."/>
            <person name="Mathney J."/>
            <person name="Dewhirst F.E."/>
            <person name="Izard J."/>
            <person name="Young S.K."/>
            <person name="Zeng Q."/>
            <person name="Gargeya S."/>
            <person name="Fitzgerald M."/>
            <person name="Haas B."/>
            <person name="Abouelleil A."/>
            <person name="Alvarado L."/>
            <person name="Arachchi H.M."/>
            <person name="Berlin A."/>
            <person name="Chapman S.B."/>
            <person name="Gearin G."/>
            <person name="Goldberg J."/>
            <person name="Griggs A."/>
            <person name="Gujja S."/>
            <person name="Hansen M."/>
            <person name="Heiman D."/>
            <person name="Howarth C."/>
            <person name="Larimer J."/>
            <person name="Lui A."/>
            <person name="MacDonald P.J.P."/>
            <person name="McCowen C."/>
            <person name="Montmayeur A."/>
            <person name="Murphy C."/>
            <person name="Neiman D."/>
            <person name="Pearson M."/>
            <person name="Priest M."/>
            <person name="Roberts A."/>
            <person name="Saif S."/>
            <person name="Shea T."/>
            <person name="Sisk P."/>
            <person name="Stolte C."/>
            <person name="Sykes S."/>
            <person name="Wortman J."/>
            <person name="Nusbaum C."/>
            <person name="Birren B."/>
        </authorList>
    </citation>
    <scope>NUCLEOTIDE SEQUENCE [LARGE SCALE GENOMIC DNA]</scope>
    <source>
        <strain evidence="12">H-22</strain>
    </source>
</reference>
<evidence type="ECO:0000256" key="6">
    <source>
        <dbReference type="ARBA" id="ARBA00022777"/>
    </source>
</evidence>
<keyword evidence="7" id="KW-0067">ATP-binding</keyword>
<comment type="pathway">
    <text evidence="1">Carbohydrate degradation.</text>
</comment>
<dbReference type="InterPro" id="IPR022673">
    <property type="entry name" value="Hexokinase_C"/>
</dbReference>
<dbReference type="AlphaFoldDB" id="A0A0E2E4W9"/>
<dbReference type="InterPro" id="IPR043129">
    <property type="entry name" value="ATPase_NBD"/>
</dbReference>
<dbReference type="Proteomes" id="UP000011705">
    <property type="component" value="Chromosome"/>
</dbReference>
<dbReference type="PRINTS" id="PR00475">
    <property type="entry name" value="HEXOKINASE"/>
</dbReference>
<dbReference type="SUPFAM" id="SSF53067">
    <property type="entry name" value="Actin-like ATPase domain"/>
    <property type="match status" value="2"/>
</dbReference>
<dbReference type="InterPro" id="IPR001312">
    <property type="entry name" value="Hexokinase"/>
</dbReference>
<keyword evidence="4" id="KW-0808">Transferase</keyword>